<name>A0A9P5YS39_9AGAR</name>
<sequence length="186" mass="21026">MHTHTNARRHTPHSFCLYAERCSRAFSLRPHHFLRVTSLPERMQHPHPQPTRHWLRTRGLGTSRIRSKLDKTSGIPPSPSVSFSDSFPTHCSPSLSTLRRISAPSLSPCTTAYTHAKRPRPRSISSYHLPPCLWSPPVTWLIAVVIPPASSKSRAYDAVSSRMTPPLSLFFSFSRAHLCVFRNALL</sequence>
<dbReference type="EMBL" id="MU155421">
    <property type="protein sequence ID" value="KAF9473715.1"/>
    <property type="molecule type" value="Genomic_DNA"/>
</dbReference>
<protein>
    <submittedName>
        <fullName evidence="1">Uncharacterized protein</fullName>
    </submittedName>
</protein>
<keyword evidence="2" id="KW-1185">Reference proteome</keyword>
<accession>A0A9P5YS39</accession>
<dbReference type="Proteomes" id="UP000807469">
    <property type="component" value="Unassembled WGS sequence"/>
</dbReference>
<reference evidence="1" key="1">
    <citation type="submission" date="2020-11" db="EMBL/GenBank/DDBJ databases">
        <authorList>
            <consortium name="DOE Joint Genome Institute"/>
            <person name="Ahrendt S."/>
            <person name="Riley R."/>
            <person name="Andreopoulos W."/>
            <person name="Labutti K."/>
            <person name="Pangilinan J."/>
            <person name="Ruiz-Duenas F.J."/>
            <person name="Barrasa J.M."/>
            <person name="Sanchez-Garcia M."/>
            <person name="Camarero S."/>
            <person name="Miyauchi S."/>
            <person name="Serrano A."/>
            <person name="Linde D."/>
            <person name="Babiker R."/>
            <person name="Drula E."/>
            <person name="Ayuso-Fernandez I."/>
            <person name="Pacheco R."/>
            <person name="Padilla G."/>
            <person name="Ferreira P."/>
            <person name="Barriuso J."/>
            <person name="Kellner H."/>
            <person name="Castanera R."/>
            <person name="Alfaro M."/>
            <person name="Ramirez L."/>
            <person name="Pisabarro A.G."/>
            <person name="Kuo A."/>
            <person name="Tritt A."/>
            <person name="Lipzen A."/>
            <person name="He G."/>
            <person name="Yan M."/>
            <person name="Ng V."/>
            <person name="Cullen D."/>
            <person name="Martin F."/>
            <person name="Rosso M.-N."/>
            <person name="Henrissat B."/>
            <person name="Hibbett D."/>
            <person name="Martinez A.T."/>
            <person name="Grigoriev I.V."/>
        </authorList>
    </citation>
    <scope>NUCLEOTIDE SEQUENCE</scope>
    <source>
        <strain evidence="1">CIRM-BRFM 674</strain>
    </source>
</reference>
<organism evidence="1 2">
    <name type="scientific">Pholiota conissans</name>
    <dbReference type="NCBI Taxonomy" id="109636"/>
    <lineage>
        <taxon>Eukaryota</taxon>
        <taxon>Fungi</taxon>
        <taxon>Dikarya</taxon>
        <taxon>Basidiomycota</taxon>
        <taxon>Agaricomycotina</taxon>
        <taxon>Agaricomycetes</taxon>
        <taxon>Agaricomycetidae</taxon>
        <taxon>Agaricales</taxon>
        <taxon>Agaricineae</taxon>
        <taxon>Strophariaceae</taxon>
        <taxon>Pholiota</taxon>
    </lineage>
</organism>
<evidence type="ECO:0000313" key="2">
    <source>
        <dbReference type="Proteomes" id="UP000807469"/>
    </source>
</evidence>
<evidence type="ECO:0000313" key="1">
    <source>
        <dbReference type="EMBL" id="KAF9473715.1"/>
    </source>
</evidence>
<gene>
    <name evidence="1" type="ORF">BDN70DRAFT_885600</name>
</gene>
<comment type="caution">
    <text evidence="1">The sequence shown here is derived from an EMBL/GenBank/DDBJ whole genome shotgun (WGS) entry which is preliminary data.</text>
</comment>
<dbReference type="AlphaFoldDB" id="A0A9P5YS39"/>
<proteinExistence type="predicted"/>